<dbReference type="EMBL" id="QEKQ01000003">
    <property type="protein sequence ID" value="PVY77425.1"/>
    <property type="molecule type" value="Genomic_DNA"/>
</dbReference>
<keyword evidence="4" id="KW-1185">Reference proteome</keyword>
<accession>A0A2A2I6I6</accession>
<organism evidence="2 4">
    <name type="scientific">Tamilnaduibacter salinus</name>
    <dbReference type="NCBI Taxonomy" id="1484056"/>
    <lineage>
        <taxon>Bacteria</taxon>
        <taxon>Pseudomonadati</taxon>
        <taxon>Pseudomonadota</taxon>
        <taxon>Gammaproteobacteria</taxon>
        <taxon>Pseudomonadales</taxon>
        <taxon>Marinobacteraceae</taxon>
        <taxon>Tamilnaduibacter</taxon>
    </lineage>
</organism>
<feature type="transmembrane region" description="Helical" evidence="1">
    <location>
        <begin position="20"/>
        <end position="43"/>
    </location>
</feature>
<dbReference type="AlphaFoldDB" id="A0A2A2I6I6"/>
<dbReference type="OrthoDB" id="9785445at2"/>
<evidence type="ECO:0008006" key="6">
    <source>
        <dbReference type="Google" id="ProtNLM"/>
    </source>
</evidence>
<sequence>MADTDVHEATPQDIRRGRRIALLLFLVGFGPIVVATIMFYTGWLNPSDRTNKGILIQPPEPVASMGLETAEGRPFESEFGPEVSGSHWTLLITAADACADACQEMLYLARQVNTALGKNQNRVKRAAWLEQPPADLSDYPEMRLLSLPEPASADWPRGNGPFDAPRAYLVDPFGNVMMQYGPDHSGKDMLEDIEHLMKISQLG</sequence>
<evidence type="ECO:0000313" key="3">
    <source>
        <dbReference type="EMBL" id="PVY77425.1"/>
    </source>
</evidence>
<keyword evidence="1" id="KW-0812">Transmembrane</keyword>
<evidence type="ECO:0000313" key="4">
    <source>
        <dbReference type="Proteomes" id="UP000218332"/>
    </source>
</evidence>
<evidence type="ECO:0000313" key="5">
    <source>
        <dbReference type="Proteomes" id="UP000245887"/>
    </source>
</evidence>
<dbReference type="Proteomes" id="UP000245887">
    <property type="component" value="Unassembled WGS sequence"/>
</dbReference>
<proteinExistence type="predicted"/>
<reference evidence="2 4" key="1">
    <citation type="submission" date="2017-07" db="EMBL/GenBank/DDBJ databases">
        <title>Tamlnaduibacter salinus (Mi-7) genome sequencing.</title>
        <authorList>
            <person name="Verma A."/>
            <person name="Krishnamurthi S."/>
        </authorList>
    </citation>
    <scope>NUCLEOTIDE SEQUENCE [LARGE SCALE GENOMIC DNA]</scope>
    <source>
        <strain evidence="2 4">Mi-7</strain>
    </source>
</reference>
<dbReference type="SUPFAM" id="SSF52833">
    <property type="entry name" value="Thioredoxin-like"/>
    <property type="match status" value="1"/>
</dbReference>
<keyword evidence="1" id="KW-0472">Membrane</keyword>
<evidence type="ECO:0000313" key="2">
    <source>
        <dbReference type="EMBL" id="PAV26916.1"/>
    </source>
</evidence>
<protein>
    <recommendedName>
        <fullName evidence="6">Cytochrome oxidase Cu insertion factor (SCO1/SenC/PrrC family)</fullName>
    </recommendedName>
</protein>
<dbReference type="Proteomes" id="UP000218332">
    <property type="component" value="Unassembled WGS sequence"/>
</dbReference>
<evidence type="ECO:0000256" key="1">
    <source>
        <dbReference type="SAM" id="Phobius"/>
    </source>
</evidence>
<comment type="caution">
    <text evidence="2">The sequence shown here is derived from an EMBL/GenBank/DDBJ whole genome shotgun (WGS) entry which is preliminary data.</text>
</comment>
<reference evidence="3 5" key="2">
    <citation type="submission" date="2018-04" db="EMBL/GenBank/DDBJ databases">
        <title>Genomic Encyclopedia of Type Strains, Phase IV (KMG-IV): sequencing the most valuable type-strain genomes for metagenomic binning, comparative biology and taxonomic classification.</title>
        <authorList>
            <person name="Goeker M."/>
        </authorList>
    </citation>
    <scope>NUCLEOTIDE SEQUENCE [LARGE SCALE GENOMIC DNA]</scope>
    <source>
        <strain evidence="3 5">DSM 28688</strain>
    </source>
</reference>
<dbReference type="InterPro" id="IPR036249">
    <property type="entry name" value="Thioredoxin-like_sf"/>
</dbReference>
<dbReference type="RefSeq" id="WP_095610110.1">
    <property type="nucleotide sequence ID" value="NZ_NMPM01000013.1"/>
</dbReference>
<dbReference type="EMBL" id="NMPM01000013">
    <property type="protein sequence ID" value="PAV26916.1"/>
    <property type="molecule type" value="Genomic_DNA"/>
</dbReference>
<name>A0A2A2I6I6_9GAMM</name>
<gene>
    <name evidence="3" type="ORF">C8D92_103110</name>
    <name evidence="2" type="ORF">CF392_03680</name>
</gene>
<keyword evidence="1" id="KW-1133">Transmembrane helix</keyword>